<proteinExistence type="predicted"/>
<feature type="signal peptide" evidence="2">
    <location>
        <begin position="1"/>
        <end position="17"/>
    </location>
</feature>
<accession>A0A1J1HJ33</accession>
<protein>
    <submittedName>
        <fullName evidence="3">CLUMA_CG001807, isoform A</fullName>
    </submittedName>
</protein>
<sequence length="183" mass="21159">MKILVVFLVFWINFAQSAQRSARKFYPLKWDNCPMKNLPAKAYMNAPESFNKEMNVSGTLDVSEEIAGDIVFILETNKCTLNMKTCEKFTTLNIRDFCDRFTDKNQFFYEALASVQPEFKCPIKAGNYTMFPTIVDLSVTNMFPLDGYVWVASFKFISITNKGKTKKIVFCMNIEIKVVREKI</sequence>
<dbReference type="EMBL" id="CVRI01000006">
    <property type="protein sequence ID" value="CRK88021.1"/>
    <property type="molecule type" value="Genomic_DNA"/>
</dbReference>
<organism evidence="3 4">
    <name type="scientific">Clunio marinus</name>
    <dbReference type="NCBI Taxonomy" id="568069"/>
    <lineage>
        <taxon>Eukaryota</taxon>
        <taxon>Metazoa</taxon>
        <taxon>Ecdysozoa</taxon>
        <taxon>Arthropoda</taxon>
        <taxon>Hexapoda</taxon>
        <taxon>Insecta</taxon>
        <taxon>Pterygota</taxon>
        <taxon>Neoptera</taxon>
        <taxon>Endopterygota</taxon>
        <taxon>Diptera</taxon>
        <taxon>Nematocera</taxon>
        <taxon>Chironomoidea</taxon>
        <taxon>Chironomidae</taxon>
        <taxon>Clunio</taxon>
    </lineage>
</organism>
<dbReference type="InterPro" id="IPR036846">
    <property type="entry name" value="GM2-AP_sf"/>
</dbReference>
<evidence type="ECO:0000256" key="2">
    <source>
        <dbReference type="SAM" id="SignalP"/>
    </source>
</evidence>
<name>A0A1J1HJ33_9DIPT</name>
<evidence type="ECO:0000313" key="3">
    <source>
        <dbReference type="EMBL" id="CRK88021.1"/>
    </source>
</evidence>
<dbReference type="SUPFAM" id="SSF63707">
    <property type="entry name" value="Ganglioside M2 (gm2) activator"/>
    <property type="match status" value="1"/>
</dbReference>
<keyword evidence="1 2" id="KW-0732">Signal</keyword>
<dbReference type="STRING" id="568069.A0A1J1HJ33"/>
<evidence type="ECO:0000256" key="1">
    <source>
        <dbReference type="ARBA" id="ARBA00022729"/>
    </source>
</evidence>
<dbReference type="AlphaFoldDB" id="A0A1J1HJ33"/>
<gene>
    <name evidence="3" type="ORF">CLUMA_CG001807</name>
</gene>
<dbReference type="OrthoDB" id="7719291at2759"/>
<feature type="chain" id="PRO_5012723839" evidence="2">
    <location>
        <begin position="18"/>
        <end position="183"/>
    </location>
</feature>
<reference evidence="3 4" key="1">
    <citation type="submission" date="2015-04" db="EMBL/GenBank/DDBJ databases">
        <authorList>
            <person name="Syromyatnikov M.Y."/>
            <person name="Popov V.N."/>
        </authorList>
    </citation>
    <scope>NUCLEOTIDE SEQUENCE [LARGE SCALE GENOMIC DNA]</scope>
</reference>
<dbReference type="Proteomes" id="UP000183832">
    <property type="component" value="Unassembled WGS sequence"/>
</dbReference>
<dbReference type="Gene3D" id="2.70.220.10">
    <property type="entry name" value="Ganglioside GM2 activator"/>
    <property type="match status" value="1"/>
</dbReference>
<keyword evidence="4" id="KW-1185">Reference proteome</keyword>
<evidence type="ECO:0000313" key="4">
    <source>
        <dbReference type="Proteomes" id="UP000183832"/>
    </source>
</evidence>